<protein>
    <submittedName>
        <fullName evidence="1">Uncharacterized protein</fullName>
    </submittedName>
</protein>
<dbReference type="AlphaFoldDB" id="A0A533Q9D2"/>
<comment type="caution">
    <text evidence="1">The sequence shown here is derived from an EMBL/GenBank/DDBJ whole genome shotgun (WGS) entry which is preliminary data.</text>
</comment>
<dbReference type="InterPro" id="IPR043519">
    <property type="entry name" value="NT_sf"/>
</dbReference>
<evidence type="ECO:0000313" key="2">
    <source>
        <dbReference type="Proteomes" id="UP000319783"/>
    </source>
</evidence>
<name>A0A533Q9D2_9BACT</name>
<accession>A0A533Q9D2</accession>
<dbReference type="Proteomes" id="UP000319783">
    <property type="component" value="Unassembled WGS sequence"/>
</dbReference>
<dbReference type="Gene3D" id="3.30.460.40">
    <property type="match status" value="1"/>
</dbReference>
<gene>
    <name evidence="1" type="ORF">JETT_2499</name>
</gene>
<dbReference type="SUPFAM" id="SSF81301">
    <property type="entry name" value="Nucleotidyltransferase"/>
    <property type="match status" value="1"/>
</dbReference>
<dbReference type="EMBL" id="SULG01000056">
    <property type="protein sequence ID" value="TLD41252.1"/>
    <property type="molecule type" value="Genomic_DNA"/>
</dbReference>
<proteinExistence type="predicted"/>
<organism evidence="1 2">
    <name type="scientific">Candidatus Jettenia ecosi</name>
    <dbReference type="NCBI Taxonomy" id="2494326"/>
    <lineage>
        <taxon>Bacteria</taxon>
        <taxon>Pseudomonadati</taxon>
        <taxon>Planctomycetota</taxon>
        <taxon>Candidatus Brocadiia</taxon>
        <taxon>Candidatus Brocadiales</taxon>
        <taxon>Candidatus Brocadiaceae</taxon>
        <taxon>Candidatus Jettenia</taxon>
    </lineage>
</organism>
<evidence type="ECO:0000313" key="1">
    <source>
        <dbReference type="EMBL" id="TLD41252.1"/>
    </source>
</evidence>
<reference evidence="1 2" key="1">
    <citation type="submission" date="2019-04" db="EMBL/GenBank/DDBJ databases">
        <title>Genome of a novel bacterium Candidatus Jettenia ecosi reconstructed from metagenome of an anammox bioreactor.</title>
        <authorList>
            <person name="Mardanov A.V."/>
            <person name="Beletsky A.V."/>
            <person name="Ravin N.V."/>
            <person name="Botchkova E.A."/>
            <person name="Litti Y.V."/>
            <person name="Nozhevnikova A.N."/>
        </authorList>
    </citation>
    <scope>NUCLEOTIDE SEQUENCE [LARGE SCALE GENOMIC DNA]</scope>
    <source>
        <strain evidence="1">J2</strain>
    </source>
</reference>
<sequence length="181" mass="21469">MIDELDVLRIVVKRLESAGIPYMITGSIAANFYTTPRMTRDIDIVIEVEEKDTETLFPLFFHDFYVNKDSIKNAIRMKQIFNIIHNEGIVKVDFIIRKDSNYRKIEFKRRRSMVFEGLKIHITSPEDLILSKLFWAKESLSEMQIRDVRNLLKTVHNLDINYIEKWVRELGLEEVYNGVKK</sequence>